<dbReference type="STRING" id="662367.SAMN05216167_11571"/>
<reference evidence="11 12" key="1">
    <citation type="submission" date="2016-10" db="EMBL/GenBank/DDBJ databases">
        <authorList>
            <person name="de Groot N.N."/>
        </authorList>
    </citation>
    <scope>NUCLEOTIDE SEQUENCE [LARGE SCALE GENOMIC DNA]</scope>
    <source>
        <strain evidence="11 12">DSM 26130</strain>
    </source>
</reference>
<dbReference type="GO" id="GO:0006508">
    <property type="term" value="P:proteolysis"/>
    <property type="evidence" value="ECO:0007669"/>
    <property type="project" value="UniProtKB-KW"/>
</dbReference>
<dbReference type="InterPro" id="IPR008754">
    <property type="entry name" value="Peptidase_M43"/>
</dbReference>
<evidence type="ECO:0000256" key="3">
    <source>
        <dbReference type="ARBA" id="ARBA00022723"/>
    </source>
</evidence>
<dbReference type="PANTHER" id="PTHR47466">
    <property type="match status" value="1"/>
</dbReference>
<dbReference type="SUPFAM" id="SSF55486">
    <property type="entry name" value="Metalloproteases ('zincins'), catalytic domain"/>
    <property type="match status" value="1"/>
</dbReference>
<evidence type="ECO:0000256" key="2">
    <source>
        <dbReference type="ARBA" id="ARBA00022670"/>
    </source>
</evidence>
<dbReference type="Pfam" id="PF18962">
    <property type="entry name" value="Por_Secre_tail"/>
    <property type="match status" value="1"/>
</dbReference>
<evidence type="ECO:0000259" key="10">
    <source>
        <dbReference type="Pfam" id="PF18962"/>
    </source>
</evidence>
<evidence type="ECO:0000256" key="1">
    <source>
        <dbReference type="ARBA" id="ARBA00008721"/>
    </source>
</evidence>
<dbReference type="Gene3D" id="3.40.390.10">
    <property type="entry name" value="Collagenase (Catalytic Domain)"/>
    <property type="match status" value="1"/>
</dbReference>
<feature type="domain" description="Peptidase M43 pregnancy-associated plasma-A" evidence="9">
    <location>
        <begin position="232"/>
        <end position="328"/>
    </location>
</feature>
<evidence type="ECO:0000256" key="4">
    <source>
        <dbReference type="ARBA" id="ARBA00022729"/>
    </source>
</evidence>
<keyword evidence="7" id="KW-0482">Metalloprotease</keyword>
<keyword evidence="3" id="KW-0479">Metal-binding</keyword>
<dbReference type="NCBIfam" id="TIGR04183">
    <property type="entry name" value="Por_Secre_tail"/>
    <property type="match status" value="1"/>
</dbReference>
<accession>A0A1I2BGD5</accession>
<name>A0A1I2BGD5_9BACT</name>
<dbReference type="CDD" id="cd04275">
    <property type="entry name" value="ZnMc_pappalysin_like"/>
    <property type="match status" value="1"/>
</dbReference>
<proteinExistence type="inferred from homology"/>
<protein>
    <submittedName>
        <fullName evidence="11">Por secretion system C-terminal sorting domain-containing protein</fullName>
    </submittedName>
</protein>
<gene>
    <name evidence="11" type="ORF">SAMN05216167_11571</name>
</gene>
<dbReference type="Proteomes" id="UP000198598">
    <property type="component" value="Unassembled WGS sequence"/>
</dbReference>
<organism evidence="11 12">
    <name type="scientific">Spirosoma endophyticum</name>
    <dbReference type="NCBI Taxonomy" id="662367"/>
    <lineage>
        <taxon>Bacteria</taxon>
        <taxon>Pseudomonadati</taxon>
        <taxon>Bacteroidota</taxon>
        <taxon>Cytophagia</taxon>
        <taxon>Cytophagales</taxon>
        <taxon>Cytophagaceae</taxon>
        <taxon>Spirosoma</taxon>
    </lineage>
</organism>
<keyword evidence="4" id="KW-0732">Signal</keyword>
<dbReference type="Pfam" id="PF05572">
    <property type="entry name" value="Peptidase_M43"/>
    <property type="match status" value="1"/>
</dbReference>
<dbReference type="AlphaFoldDB" id="A0A1I2BGD5"/>
<evidence type="ECO:0000256" key="7">
    <source>
        <dbReference type="ARBA" id="ARBA00023049"/>
    </source>
</evidence>
<dbReference type="EMBL" id="FOLQ01000015">
    <property type="protein sequence ID" value="SFE54220.1"/>
    <property type="molecule type" value="Genomic_DNA"/>
</dbReference>
<dbReference type="GO" id="GO:0046872">
    <property type="term" value="F:metal ion binding"/>
    <property type="evidence" value="ECO:0007669"/>
    <property type="project" value="UniProtKB-KW"/>
</dbReference>
<keyword evidence="2" id="KW-0645">Protease</keyword>
<evidence type="ECO:0000313" key="11">
    <source>
        <dbReference type="EMBL" id="SFE54220.1"/>
    </source>
</evidence>
<keyword evidence="5" id="KW-0378">Hydrolase</keyword>
<dbReference type="InterPro" id="IPR024079">
    <property type="entry name" value="MetalloPept_cat_dom_sf"/>
</dbReference>
<dbReference type="GO" id="GO:0008237">
    <property type="term" value="F:metallopeptidase activity"/>
    <property type="evidence" value="ECO:0007669"/>
    <property type="project" value="UniProtKB-KW"/>
</dbReference>
<comment type="similarity">
    <text evidence="1">Belongs to the peptidase M43B family.</text>
</comment>
<evidence type="ECO:0000256" key="8">
    <source>
        <dbReference type="ARBA" id="ARBA00023157"/>
    </source>
</evidence>
<keyword evidence="6" id="KW-0862">Zinc</keyword>
<dbReference type="InterPro" id="IPR026444">
    <property type="entry name" value="Secre_tail"/>
</dbReference>
<evidence type="ECO:0000259" key="9">
    <source>
        <dbReference type="Pfam" id="PF05572"/>
    </source>
</evidence>
<evidence type="ECO:0000313" key="12">
    <source>
        <dbReference type="Proteomes" id="UP000198598"/>
    </source>
</evidence>
<evidence type="ECO:0000256" key="5">
    <source>
        <dbReference type="ARBA" id="ARBA00022801"/>
    </source>
</evidence>
<feature type="domain" description="Secretion system C-terminal sorting" evidence="10">
    <location>
        <begin position="356"/>
        <end position="429"/>
    </location>
</feature>
<dbReference type="PANTHER" id="PTHR47466:SF1">
    <property type="entry name" value="METALLOPROTEASE MEP1 (AFU_ORTHOLOGUE AFUA_1G07730)-RELATED"/>
    <property type="match status" value="1"/>
</dbReference>
<evidence type="ECO:0000256" key="6">
    <source>
        <dbReference type="ARBA" id="ARBA00022833"/>
    </source>
</evidence>
<sequence length="430" mass="47988">MCLNALSVGSLFAQSILNNVYIRCGLSEYEKVLQARDPTRSIQIQRFNKLVNQTIEKNRLSRLATNVIVYRIPVVVHVVHNNASNSVGGAQNVNISEDQIVSQIRVLNEDFRRLLNTNGFNTSTLGADTEIEFFLAQIDPQGNATNGITRHYYAQKSSFRVGDGSNDDVLLSQIAYWPSNQYLNIWVTNLENNYLGYTQFPAAVDTISGLVPGGVSEFIDGTIINYRAFGSGNYSLYKNYNLGRTLTHEIGHWLGLLHPNGDTPCGDDYVSDTPPTDNLNQTSSCTDLYANCSGRLSRELIENYMMYSPDACMNLFTVGQKERMRAVLQVSPRRAALIKAQTVLEETNQLTLTLLPNPAITNPTAEIQFKGLQSFTLSVVNNTGQRVYTLHYDNVSSSRITIPTYVLPKGLYLVQVTTSNERTTKRLLVQ</sequence>
<keyword evidence="12" id="KW-1185">Reference proteome</keyword>
<keyword evidence="8" id="KW-1015">Disulfide bond</keyword>